<sequence>MKVGTGIGGWPSRAPAQARAAEETGFDYVTCGELSHDSMLTMTLAATSTDRIGLQTSVTIAFPRSPMVLAMEAWDIQELSGGRFTLGLGSQVKGHNERRFGGTWSPPAPRMKEFIQMMHEVWDSWQDSKRPEFLGRHYTYTLMTPNFNPGPIDQPRPKVGLAMVGEGMARVSGEVADVVMPHGGIMSDRYMREVLLPNVRTGLQRAGRAWSDIEISESGYLVIGDDDSEIEQKLLGMRRALSFYGSTRTYHEVLRTHGLEELGQKLHALSLQGKWEEMRDTVTLDDLNELAQTCTYDELPQFL</sequence>
<dbReference type="Gene3D" id="3.20.20.30">
    <property type="entry name" value="Luciferase-like domain"/>
    <property type="match status" value="1"/>
</dbReference>
<name>A0A381T9D1_9ZZZZ</name>
<dbReference type="InterPro" id="IPR011251">
    <property type="entry name" value="Luciferase-like_dom"/>
</dbReference>
<evidence type="ECO:0000259" key="1">
    <source>
        <dbReference type="Pfam" id="PF00296"/>
    </source>
</evidence>
<dbReference type="SUPFAM" id="SSF51679">
    <property type="entry name" value="Bacterial luciferase-like"/>
    <property type="match status" value="1"/>
</dbReference>
<feature type="non-terminal residue" evidence="2">
    <location>
        <position position="303"/>
    </location>
</feature>
<dbReference type="InterPro" id="IPR036661">
    <property type="entry name" value="Luciferase-like_sf"/>
</dbReference>
<dbReference type="AlphaFoldDB" id="A0A381T9D1"/>
<dbReference type="GO" id="GO:0016705">
    <property type="term" value="F:oxidoreductase activity, acting on paired donors, with incorporation or reduction of molecular oxygen"/>
    <property type="evidence" value="ECO:0007669"/>
    <property type="project" value="InterPro"/>
</dbReference>
<dbReference type="NCBIfam" id="TIGR03617">
    <property type="entry name" value="F420_MSMEG_2256"/>
    <property type="match status" value="1"/>
</dbReference>
<gene>
    <name evidence="2" type="ORF">METZ01_LOCUS65052</name>
</gene>
<protein>
    <recommendedName>
        <fullName evidence="1">Luciferase-like domain-containing protein</fullName>
    </recommendedName>
</protein>
<organism evidence="2">
    <name type="scientific">marine metagenome</name>
    <dbReference type="NCBI Taxonomy" id="408172"/>
    <lineage>
        <taxon>unclassified sequences</taxon>
        <taxon>metagenomes</taxon>
        <taxon>ecological metagenomes</taxon>
    </lineage>
</organism>
<dbReference type="CDD" id="cd01097">
    <property type="entry name" value="Tetrahydromethanopterin_reductase"/>
    <property type="match status" value="1"/>
</dbReference>
<proteinExistence type="predicted"/>
<dbReference type="PANTHER" id="PTHR43244:SF2">
    <property type="entry name" value="CONSERVED HYPOTHETICAL ALANINE AND PROLINE-RICH PROTEIN"/>
    <property type="match status" value="1"/>
</dbReference>
<feature type="domain" description="Luciferase-like" evidence="1">
    <location>
        <begin position="12"/>
        <end position="291"/>
    </location>
</feature>
<dbReference type="PANTHER" id="PTHR43244">
    <property type="match status" value="1"/>
</dbReference>
<dbReference type="EMBL" id="UINC01004152">
    <property type="protein sequence ID" value="SVA12198.1"/>
    <property type="molecule type" value="Genomic_DNA"/>
</dbReference>
<evidence type="ECO:0000313" key="2">
    <source>
        <dbReference type="EMBL" id="SVA12198.1"/>
    </source>
</evidence>
<accession>A0A381T9D1</accession>
<dbReference type="InterPro" id="IPR019919">
    <property type="entry name" value="Lucif-like_OxRdtase_MSMEG_2256"/>
</dbReference>
<reference evidence="2" key="1">
    <citation type="submission" date="2018-05" db="EMBL/GenBank/DDBJ databases">
        <authorList>
            <person name="Lanie J.A."/>
            <person name="Ng W.-L."/>
            <person name="Kazmierczak K.M."/>
            <person name="Andrzejewski T.M."/>
            <person name="Davidsen T.M."/>
            <person name="Wayne K.J."/>
            <person name="Tettelin H."/>
            <person name="Glass J.I."/>
            <person name="Rusch D."/>
            <person name="Podicherti R."/>
            <person name="Tsui H.-C.T."/>
            <person name="Winkler M.E."/>
        </authorList>
    </citation>
    <scope>NUCLEOTIDE SEQUENCE</scope>
</reference>
<dbReference type="Pfam" id="PF00296">
    <property type="entry name" value="Bac_luciferase"/>
    <property type="match status" value="1"/>
</dbReference>
<dbReference type="InterPro" id="IPR050564">
    <property type="entry name" value="F420-G6PD/mer"/>
</dbReference>